<dbReference type="KEGG" id="sari:H5J25_04175"/>
<evidence type="ECO:0000256" key="1">
    <source>
        <dbReference type="ARBA" id="ARBA00000085"/>
    </source>
</evidence>
<organism evidence="9 10">
    <name type="scientific">Sphingomonas aliaeris</name>
    <dbReference type="NCBI Taxonomy" id="2759526"/>
    <lineage>
        <taxon>Bacteria</taxon>
        <taxon>Pseudomonadati</taxon>
        <taxon>Pseudomonadota</taxon>
        <taxon>Alphaproteobacteria</taxon>
        <taxon>Sphingomonadales</taxon>
        <taxon>Sphingomonadaceae</taxon>
        <taxon>Sphingomonas</taxon>
    </lineage>
</organism>
<feature type="domain" description="Signal transduction histidine kinase HWE region" evidence="8">
    <location>
        <begin position="1"/>
        <end position="75"/>
    </location>
</feature>
<dbReference type="GO" id="GO:0005524">
    <property type="term" value="F:ATP binding"/>
    <property type="evidence" value="ECO:0007669"/>
    <property type="project" value="UniProtKB-KW"/>
</dbReference>
<dbReference type="SMART" id="SM00911">
    <property type="entry name" value="HWE_HK"/>
    <property type="match status" value="1"/>
</dbReference>
<sequence>MLTVVRSVFSRTAEASENQRQLVDHFTGRLDSLARTQVIVTRSPSGKVDLNSLIREELLSVAAGEGPCVSLDGPEVMLDPNAAEAIGMAIHELTTNALKYGALRANGAGLRIDWRVHAEQGQTAKLELTWLETGVPAVPIAPVREGFGRELIEEALPYRLGAETCLEFRPGGVKCTISMPLDDDDERASALLER</sequence>
<evidence type="ECO:0000256" key="4">
    <source>
        <dbReference type="ARBA" id="ARBA00022679"/>
    </source>
</evidence>
<dbReference type="EMBL" id="CP061035">
    <property type="protein sequence ID" value="QQV78826.1"/>
    <property type="molecule type" value="Genomic_DNA"/>
</dbReference>
<gene>
    <name evidence="9" type="ORF">H5J25_04175</name>
</gene>
<evidence type="ECO:0000256" key="2">
    <source>
        <dbReference type="ARBA" id="ARBA00012438"/>
    </source>
</evidence>
<evidence type="ECO:0000256" key="3">
    <source>
        <dbReference type="ARBA" id="ARBA00022553"/>
    </source>
</evidence>
<dbReference type="Proteomes" id="UP000595894">
    <property type="component" value="Chromosome"/>
</dbReference>
<evidence type="ECO:0000256" key="6">
    <source>
        <dbReference type="ARBA" id="ARBA00022777"/>
    </source>
</evidence>
<keyword evidence="7" id="KW-0067">ATP-binding</keyword>
<evidence type="ECO:0000259" key="8">
    <source>
        <dbReference type="SMART" id="SM00911"/>
    </source>
</evidence>
<accession>A0A974NXQ8</accession>
<dbReference type="InterPro" id="IPR011102">
    <property type="entry name" value="Sig_transdc_His_kinase_HWE"/>
</dbReference>
<keyword evidence="5" id="KW-0547">Nucleotide-binding</keyword>
<dbReference type="AlphaFoldDB" id="A0A974NXQ8"/>
<evidence type="ECO:0000313" key="10">
    <source>
        <dbReference type="Proteomes" id="UP000595894"/>
    </source>
</evidence>
<dbReference type="GO" id="GO:0004673">
    <property type="term" value="F:protein histidine kinase activity"/>
    <property type="evidence" value="ECO:0007669"/>
    <property type="project" value="UniProtKB-EC"/>
</dbReference>
<keyword evidence="3" id="KW-0597">Phosphoprotein</keyword>
<proteinExistence type="predicted"/>
<protein>
    <recommendedName>
        <fullName evidence="2">histidine kinase</fullName>
        <ecNumber evidence="2">2.7.13.3</ecNumber>
    </recommendedName>
</protein>
<evidence type="ECO:0000256" key="5">
    <source>
        <dbReference type="ARBA" id="ARBA00022741"/>
    </source>
</evidence>
<dbReference type="Pfam" id="PF07536">
    <property type="entry name" value="HWE_HK"/>
    <property type="match status" value="1"/>
</dbReference>
<dbReference type="InterPro" id="IPR036890">
    <property type="entry name" value="HATPase_C_sf"/>
</dbReference>
<dbReference type="PANTHER" id="PTHR41523">
    <property type="entry name" value="TWO-COMPONENT SYSTEM SENSOR PROTEIN"/>
    <property type="match status" value="1"/>
</dbReference>
<name>A0A974NXQ8_9SPHN</name>
<comment type="catalytic activity">
    <reaction evidence="1">
        <text>ATP + protein L-histidine = ADP + protein N-phospho-L-histidine.</text>
        <dbReference type="EC" id="2.7.13.3"/>
    </reaction>
</comment>
<evidence type="ECO:0000256" key="7">
    <source>
        <dbReference type="ARBA" id="ARBA00022840"/>
    </source>
</evidence>
<keyword evidence="10" id="KW-1185">Reference proteome</keyword>
<keyword evidence="4" id="KW-0808">Transferase</keyword>
<dbReference type="EC" id="2.7.13.3" evidence="2"/>
<reference evidence="10" key="1">
    <citation type="submission" date="2020-09" db="EMBL/GenBank/DDBJ databases">
        <title>Sphingomonas sp., a new species isolated from pork steak.</title>
        <authorList>
            <person name="Heidler von Heilborn D."/>
        </authorList>
    </citation>
    <scope>NUCLEOTIDE SEQUENCE [LARGE SCALE GENOMIC DNA]</scope>
</reference>
<evidence type="ECO:0000313" key="9">
    <source>
        <dbReference type="EMBL" id="QQV78826.1"/>
    </source>
</evidence>
<dbReference type="PANTHER" id="PTHR41523:SF8">
    <property type="entry name" value="ETHYLENE RESPONSE SENSOR PROTEIN"/>
    <property type="match status" value="1"/>
</dbReference>
<dbReference type="Gene3D" id="3.30.565.10">
    <property type="entry name" value="Histidine kinase-like ATPase, C-terminal domain"/>
    <property type="match status" value="1"/>
</dbReference>
<keyword evidence="6 9" id="KW-0418">Kinase</keyword>